<dbReference type="InterPro" id="IPR020835">
    <property type="entry name" value="Catalase_sf"/>
</dbReference>
<protein>
    <recommendedName>
        <fullName evidence="2">Catalase core domain-containing protein</fullName>
    </recommendedName>
</protein>
<feature type="region of interest" description="Disordered" evidence="1">
    <location>
        <begin position="1"/>
        <end position="21"/>
    </location>
</feature>
<sequence>MAPDSDHDGASTAPRDPIQDLPQKLVDQMTSMFGYHAGYRTTHAKGLLVEGAFKPSNEAKSLSAAAHFNNPSTAIIARFSVGGGIPNIPDADNQATPKGLAIRFLIDGWTYTDLIAHSFNGFAANNGQDFLTFLKLFFAEGVAKKLLDDAVKQGGSYSKEKADFEQAVKVFKTWLGTHPSAFRFVDSPKPNPFNYGTITYYQPNTHVLTNANGDSVNVRYRLDPADGVHLFPENGAPKDPNYLEDDLLHRFPTTPIVFNLQANVAGPDDILDDATIPYKSTKWVPVGTIEINKVAEDNANKQQKLAFSPVPESGGVHGIKSSNDPLIQTRKGVYHISSKQRQEAKREPGGVAETWP</sequence>
<dbReference type="GO" id="GO:0005739">
    <property type="term" value="C:mitochondrion"/>
    <property type="evidence" value="ECO:0007669"/>
    <property type="project" value="TreeGrafter"/>
</dbReference>
<evidence type="ECO:0000259" key="2">
    <source>
        <dbReference type="SMART" id="SM01060"/>
    </source>
</evidence>
<dbReference type="EMBL" id="KE384721">
    <property type="protein sequence ID" value="KJK83589.1"/>
    <property type="molecule type" value="Genomic_DNA"/>
</dbReference>
<feature type="domain" description="Catalase core" evidence="2">
    <location>
        <begin position="2"/>
        <end position="355"/>
    </location>
</feature>
<reference evidence="4" key="1">
    <citation type="journal article" date="2014" name="BMC Genomics">
        <title>The genome sequence of the biocontrol fungus Metarhizium anisopliae and comparative genomics of Metarhizium species.</title>
        <authorList>
            <person name="Pattemore J.A."/>
            <person name="Hane J.K."/>
            <person name="Williams A.H."/>
            <person name="Wilson B.A."/>
            <person name="Stodart B.J."/>
            <person name="Ash G.J."/>
        </authorList>
    </citation>
    <scope>NUCLEOTIDE SEQUENCE [LARGE SCALE GENOMIC DNA]</scope>
    <source>
        <strain evidence="4">BRIP 53293</strain>
    </source>
</reference>
<dbReference type="SUPFAM" id="SSF56634">
    <property type="entry name" value="Heme-dependent catalase-like"/>
    <property type="match status" value="1"/>
</dbReference>
<gene>
    <name evidence="3" type="ORF">H634G_01718</name>
</gene>
<dbReference type="Gene3D" id="1.20.1280.120">
    <property type="match status" value="1"/>
</dbReference>
<proteinExistence type="predicted"/>
<evidence type="ECO:0000313" key="3">
    <source>
        <dbReference type="EMBL" id="KJK83589.1"/>
    </source>
</evidence>
<evidence type="ECO:0000256" key="1">
    <source>
        <dbReference type="SAM" id="MobiDB-lite"/>
    </source>
</evidence>
<dbReference type="AlphaFoldDB" id="A0A0D9PBH0"/>
<dbReference type="Pfam" id="PF00199">
    <property type="entry name" value="Catalase"/>
    <property type="match status" value="1"/>
</dbReference>
<dbReference type="SMART" id="SM01060">
    <property type="entry name" value="Catalase"/>
    <property type="match status" value="1"/>
</dbReference>
<dbReference type="InterPro" id="IPR011614">
    <property type="entry name" value="Catalase_core"/>
</dbReference>
<feature type="region of interest" description="Disordered" evidence="1">
    <location>
        <begin position="337"/>
        <end position="356"/>
    </location>
</feature>
<dbReference type="PROSITE" id="PS51402">
    <property type="entry name" value="CATALASE_3"/>
    <property type="match status" value="1"/>
</dbReference>
<dbReference type="PANTHER" id="PTHR11465:SF62">
    <property type="entry name" value="CATALASE T"/>
    <property type="match status" value="1"/>
</dbReference>
<dbReference type="InterPro" id="IPR018028">
    <property type="entry name" value="Catalase"/>
</dbReference>
<dbReference type="GO" id="GO:0042542">
    <property type="term" value="P:response to hydrogen peroxide"/>
    <property type="evidence" value="ECO:0007669"/>
    <property type="project" value="TreeGrafter"/>
</dbReference>
<dbReference type="GO" id="GO:0042744">
    <property type="term" value="P:hydrogen peroxide catabolic process"/>
    <property type="evidence" value="ECO:0007669"/>
    <property type="project" value="TreeGrafter"/>
</dbReference>
<dbReference type="GO" id="GO:0020037">
    <property type="term" value="F:heme binding"/>
    <property type="evidence" value="ECO:0007669"/>
    <property type="project" value="InterPro"/>
</dbReference>
<keyword evidence="4" id="KW-1185">Reference proteome</keyword>
<dbReference type="GO" id="GO:0004096">
    <property type="term" value="F:catalase activity"/>
    <property type="evidence" value="ECO:0007669"/>
    <property type="project" value="InterPro"/>
</dbReference>
<evidence type="ECO:0000313" key="4">
    <source>
        <dbReference type="Proteomes" id="UP000054544"/>
    </source>
</evidence>
<dbReference type="GO" id="GO:0005777">
    <property type="term" value="C:peroxisome"/>
    <property type="evidence" value="ECO:0007669"/>
    <property type="project" value="TreeGrafter"/>
</dbReference>
<organism evidence="3 4">
    <name type="scientific">Metarhizium anisopliae BRIP 53293</name>
    <dbReference type="NCBI Taxonomy" id="1291518"/>
    <lineage>
        <taxon>Eukaryota</taxon>
        <taxon>Fungi</taxon>
        <taxon>Dikarya</taxon>
        <taxon>Ascomycota</taxon>
        <taxon>Pezizomycotina</taxon>
        <taxon>Sordariomycetes</taxon>
        <taxon>Hypocreomycetidae</taxon>
        <taxon>Hypocreales</taxon>
        <taxon>Clavicipitaceae</taxon>
        <taxon>Metarhizium</taxon>
    </lineage>
</organism>
<name>A0A0D9PBH0_METAN</name>
<dbReference type="Proteomes" id="UP000054544">
    <property type="component" value="Unassembled WGS sequence"/>
</dbReference>
<accession>A0A0D9PBH0</accession>
<dbReference type="STRING" id="1291518.A0A0D9PBH0"/>
<dbReference type="Gene3D" id="2.40.180.10">
    <property type="entry name" value="Catalase core domain"/>
    <property type="match status" value="1"/>
</dbReference>
<dbReference type="PANTHER" id="PTHR11465">
    <property type="entry name" value="CATALASE"/>
    <property type="match status" value="1"/>
</dbReference>
<dbReference type="OrthoDB" id="2379805at2759"/>